<accession>A0A7Y0HWQ6</accession>
<sequence>MLRDAGGEWRDGWEGKATRRGGANADGLEPLAIGQEEQLEKVTPGPTGPNQWDRGAGGAESPEGEEGMTRRGWSGMFTLIPDHPRWFFYPFGEFGGVRHFVGMLAGSVVMVSTNCLLPVRRSAT</sequence>
<dbReference type="AlphaFoldDB" id="A0A7Y0HWQ6"/>
<evidence type="ECO:0000313" key="2">
    <source>
        <dbReference type="EMBL" id="NMM97532.1"/>
    </source>
</evidence>
<comment type="caution">
    <text evidence="2">The sequence shown here is derived from an EMBL/GenBank/DDBJ whole genome shotgun (WGS) entry which is preliminary data.</text>
</comment>
<protein>
    <submittedName>
        <fullName evidence="2">Uncharacterized protein</fullName>
    </submittedName>
</protein>
<reference evidence="2 3" key="1">
    <citation type="submission" date="2020-02" db="EMBL/GenBank/DDBJ databases">
        <title>Characterization of phylogenetic diversity of novel bifidobacterial species isolated in Czech ZOOs.</title>
        <authorList>
            <person name="Lugli G.A."/>
            <person name="Vera N.B."/>
            <person name="Ventura M."/>
        </authorList>
    </citation>
    <scope>NUCLEOTIDE SEQUENCE [LARGE SCALE GENOMIC DNA]</scope>
    <source>
        <strain evidence="2 3">DSM 109959</strain>
    </source>
</reference>
<organism evidence="2 3">
    <name type="scientific">Bifidobacterium olomucense</name>
    <dbReference type="NCBI Taxonomy" id="2675324"/>
    <lineage>
        <taxon>Bacteria</taxon>
        <taxon>Bacillati</taxon>
        <taxon>Actinomycetota</taxon>
        <taxon>Actinomycetes</taxon>
        <taxon>Bifidobacteriales</taxon>
        <taxon>Bifidobacteriaceae</taxon>
        <taxon>Bifidobacterium</taxon>
    </lineage>
</organism>
<feature type="region of interest" description="Disordered" evidence="1">
    <location>
        <begin position="1"/>
        <end position="70"/>
    </location>
</feature>
<name>A0A7Y0HWQ6_9BIFI</name>
<gene>
    <name evidence="2" type="ORF">G1C97_0481</name>
</gene>
<keyword evidence="3" id="KW-1185">Reference proteome</keyword>
<dbReference type="EMBL" id="JAAIIG010000002">
    <property type="protein sequence ID" value="NMM97532.1"/>
    <property type="molecule type" value="Genomic_DNA"/>
</dbReference>
<feature type="compositionally biased region" description="Basic and acidic residues" evidence="1">
    <location>
        <begin position="1"/>
        <end position="17"/>
    </location>
</feature>
<dbReference type="Proteomes" id="UP000543419">
    <property type="component" value="Unassembled WGS sequence"/>
</dbReference>
<evidence type="ECO:0000313" key="3">
    <source>
        <dbReference type="Proteomes" id="UP000543419"/>
    </source>
</evidence>
<proteinExistence type="predicted"/>
<evidence type="ECO:0000256" key="1">
    <source>
        <dbReference type="SAM" id="MobiDB-lite"/>
    </source>
</evidence>